<keyword evidence="4" id="KW-1185">Reference proteome</keyword>
<evidence type="ECO:0000256" key="2">
    <source>
        <dbReference type="SAM" id="MobiDB-lite"/>
    </source>
</evidence>
<protein>
    <recommendedName>
        <fullName evidence="5">Proteophosphoglycan ppg4</fullName>
    </recommendedName>
</protein>
<comment type="caution">
    <text evidence="3">The sequence shown here is derived from an EMBL/GenBank/DDBJ whole genome shotgun (WGS) entry which is preliminary data.</text>
</comment>
<keyword evidence="1" id="KW-0175">Coiled coil</keyword>
<gene>
    <name evidence="3" type="ORF">Rhopal_001735-T1</name>
</gene>
<evidence type="ECO:0000313" key="3">
    <source>
        <dbReference type="EMBL" id="GJN88766.1"/>
    </source>
</evidence>
<feature type="region of interest" description="Disordered" evidence="2">
    <location>
        <begin position="1"/>
        <end position="62"/>
    </location>
</feature>
<sequence length="479" mass="51796">MPGAVEHPAPSSTRKPRITSSAEFADSARRASAEQRRRKDSECVPSARLLPAPTSAPSSSRAAIPFQLSPKDGQRISEMAAASAFGVSHVFRLVVSRFLRRWFGFDLGHDVRQIAFKPLLVPVWKVDLAMKGKAVVGDVEMELNITALDSALPGFRLHPLSSLTVSPPFAVPPVPFDSAAHLTQFDTPITLLPLTQHPLNLVSKLQSFPRKFSSDGTSLDPKQFSPRVFAAYPMYLPLYLGEFALDEGPRPADLGGVEGDLAGERRVTTAAFATVDGPAFAVYPQFLDPPAWLPPSDSVNLSISARPLPSSVSSSPADAAASSASTSDLQPRLLEAFSEFKDEAEEGGFELLDRIEGGEEGAVELVRKSGRAMAFGGWAEANREYVEAQEELDKAQALYEQVESMPDSARALLIGKGVSPRLSSKEDFLADVTAKLDDAKAHASAARPDWIARVEKEEREEREKGLRERAGAAARGRPQ</sequence>
<dbReference type="Proteomes" id="UP001342314">
    <property type="component" value="Unassembled WGS sequence"/>
</dbReference>
<dbReference type="EMBL" id="BQKY01000003">
    <property type="protein sequence ID" value="GJN88766.1"/>
    <property type="molecule type" value="Genomic_DNA"/>
</dbReference>
<proteinExistence type="predicted"/>
<evidence type="ECO:0000313" key="4">
    <source>
        <dbReference type="Proteomes" id="UP001342314"/>
    </source>
</evidence>
<reference evidence="3 4" key="1">
    <citation type="submission" date="2021-12" db="EMBL/GenBank/DDBJ databases">
        <title>High titer production of polyol ester of fatty acids by Rhodotorula paludigena BS15 towards product separation-free biomass refinery.</title>
        <authorList>
            <person name="Mano J."/>
            <person name="Ono H."/>
            <person name="Tanaka T."/>
            <person name="Naito K."/>
            <person name="Sushida H."/>
            <person name="Ike M."/>
            <person name="Tokuyasu K."/>
            <person name="Kitaoka M."/>
        </authorList>
    </citation>
    <scope>NUCLEOTIDE SEQUENCE [LARGE SCALE GENOMIC DNA]</scope>
    <source>
        <strain evidence="3 4">BS15</strain>
    </source>
</reference>
<dbReference type="AlphaFoldDB" id="A0AAV5GGS8"/>
<accession>A0AAV5GGS8</accession>
<evidence type="ECO:0008006" key="5">
    <source>
        <dbReference type="Google" id="ProtNLM"/>
    </source>
</evidence>
<organism evidence="3 4">
    <name type="scientific">Rhodotorula paludigena</name>
    <dbReference type="NCBI Taxonomy" id="86838"/>
    <lineage>
        <taxon>Eukaryota</taxon>
        <taxon>Fungi</taxon>
        <taxon>Dikarya</taxon>
        <taxon>Basidiomycota</taxon>
        <taxon>Pucciniomycotina</taxon>
        <taxon>Microbotryomycetes</taxon>
        <taxon>Sporidiobolales</taxon>
        <taxon>Sporidiobolaceae</taxon>
        <taxon>Rhodotorula</taxon>
    </lineage>
</organism>
<feature type="compositionally biased region" description="Low complexity" evidence="2">
    <location>
        <begin position="45"/>
        <end position="62"/>
    </location>
</feature>
<name>A0AAV5GGS8_9BASI</name>
<feature type="compositionally biased region" description="Polar residues" evidence="2">
    <location>
        <begin position="10"/>
        <end position="22"/>
    </location>
</feature>
<feature type="coiled-coil region" evidence="1">
    <location>
        <begin position="378"/>
        <end position="405"/>
    </location>
</feature>
<feature type="compositionally biased region" description="Basic and acidic residues" evidence="2">
    <location>
        <begin position="456"/>
        <end position="470"/>
    </location>
</feature>
<feature type="region of interest" description="Disordered" evidence="2">
    <location>
        <begin position="456"/>
        <end position="479"/>
    </location>
</feature>
<evidence type="ECO:0000256" key="1">
    <source>
        <dbReference type="SAM" id="Coils"/>
    </source>
</evidence>
<feature type="compositionally biased region" description="Basic and acidic residues" evidence="2">
    <location>
        <begin position="26"/>
        <end position="42"/>
    </location>
</feature>